<evidence type="ECO:0000313" key="7">
    <source>
        <dbReference type="Proteomes" id="UP001596380"/>
    </source>
</evidence>
<dbReference type="RefSeq" id="WP_160825239.1">
    <property type="nucleotide sequence ID" value="NZ_JBHSXE010000001.1"/>
</dbReference>
<dbReference type="PANTHER" id="PTHR45674">
    <property type="entry name" value="DNA LIGASE 1/3 FAMILY MEMBER"/>
    <property type="match status" value="1"/>
</dbReference>
<feature type="domain" description="ATP-dependent DNA ligase family profile" evidence="5">
    <location>
        <begin position="110"/>
        <end position="225"/>
    </location>
</feature>
<dbReference type="SUPFAM" id="SSF56091">
    <property type="entry name" value="DNA ligase/mRNA capping enzyme, catalytic domain"/>
    <property type="match status" value="1"/>
</dbReference>
<dbReference type="Pfam" id="PF04679">
    <property type="entry name" value="DNA_ligase_A_C"/>
    <property type="match status" value="1"/>
</dbReference>
<dbReference type="InterPro" id="IPR012309">
    <property type="entry name" value="DNA_ligase_ATP-dep_C"/>
</dbReference>
<dbReference type="EMBL" id="JBHSXS010000066">
    <property type="protein sequence ID" value="MFC6887017.1"/>
    <property type="molecule type" value="Genomic_DNA"/>
</dbReference>
<dbReference type="EC" id="6.5.1.1" evidence="2"/>
<dbReference type="Gene3D" id="3.30.1490.70">
    <property type="match status" value="1"/>
</dbReference>
<name>A0ABW2CYV5_9ACTN</name>
<dbReference type="PROSITE" id="PS50160">
    <property type="entry name" value="DNA_LIGASE_A3"/>
    <property type="match status" value="1"/>
</dbReference>
<comment type="similarity">
    <text evidence="1">Belongs to the ATP-dependent DNA ligase family.</text>
</comment>
<organism evidence="6 7">
    <name type="scientific">Actinomadura yumaensis</name>
    <dbReference type="NCBI Taxonomy" id="111807"/>
    <lineage>
        <taxon>Bacteria</taxon>
        <taxon>Bacillati</taxon>
        <taxon>Actinomycetota</taxon>
        <taxon>Actinomycetes</taxon>
        <taxon>Streptosporangiales</taxon>
        <taxon>Thermomonosporaceae</taxon>
        <taxon>Actinomadura</taxon>
    </lineage>
</organism>
<evidence type="ECO:0000313" key="6">
    <source>
        <dbReference type="EMBL" id="MFC6887017.1"/>
    </source>
</evidence>
<dbReference type="SUPFAM" id="SSF50249">
    <property type="entry name" value="Nucleic acid-binding proteins"/>
    <property type="match status" value="1"/>
</dbReference>
<keyword evidence="3 6" id="KW-0436">Ligase</keyword>
<dbReference type="Proteomes" id="UP001596380">
    <property type="component" value="Unassembled WGS sequence"/>
</dbReference>
<accession>A0ABW2CYV5</accession>
<evidence type="ECO:0000256" key="3">
    <source>
        <dbReference type="ARBA" id="ARBA00022598"/>
    </source>
</evidence>
<keyword evidence="7" id="KW-1185">Reference proteome</keyword>
<evidence type="ECO:0000256" key="4">
    <source>
        <dbReference type="ARBA" id="ARBA00034003"/>
    </source>
</evidence>
<dbReference type="Gene3D" id="3.30.470.30">
    <property type="entry name" value="DNA ligase/mRNA capping enzyme"/>
    <property type="match status" value="1"/>
</dbReference>
<dbReference type="InterPro" id="IPR012310">
    <property type="entry name" value="DNA_ligase_ATP-dep_cent"/>
</dbReference>
<evidence type="ECO:0000256" key="1">
    <source>
        <dbReference type="ARBA" id="ARBA00007572"/>
    </source>
</evidence>
<dbReference type="InterPro" id="IPR050191">
    <property type="entry name" value="ATP-dep_DNA_ligase"/>
</dbReference>
<comment type="caution">
    <text evidence="6">The sequence shown here is derived from an EMBL/GenBank/DDBJ whole genome shotgun (WGS) entry which is preliminary data.</text>
</comment>
<protein>
    <recommendedName>
        <fullName evidence="2">DNA ligase (ATP)</fullName>
        <ecNumber evidence="2">6.5.1.1</ecNumber>
    </recommendedName>
</protein>
<dbReference type="InterPro" id="IPR014146">
    <property type="entry name" value="LigD_ligase_dom"/>
</dbReference>
<sequence>MGDLPTYAPMLAVLGELPSGPGWRAEMKWDGVRSVAYIRDGTLRLMSRNDKDITVAWPELAPLGRAARRAVLDGEIVAFAGGRPSFEALGPRMHLRRRDRIEALAAADPVTYMIFDVLHLGEEPQIRRPYAERREVLEGLGLSAARWDTPPAYDDVAHAYGESGRLGMEGVVAKRLDAPYRPGRRHRDWTKTKNFRTQEVVVIGWTAGEGRRAGEIGALLLAVNDERGRLAYAGQVGTGFTGAALADLALRLAPLERPGPPVDGVPASHARNAHWVRPELVGEVAFAEWTGDGRLRHPAWRGLRADKAPAEVRPE</sequence>
<reference evidence="7" key="1">
    <citation type="journal article" date="2019" name="Int. J. Syst. Evol. Microbiol.">
        <title>The Global Catalogue of Microorganisms (GCM) 10K type strain sequencing project: providing services to taxonomists for standard genome sequencing and annotation.</title>
        <authorList>
            <consortium name="The Broad Institute Genomics Platform"/>
            <consortium name="The Broad Institute Genome Sequencing Center for Infectious Disease"/>
            <person name="Wu L."/>
            <person name="Ma J."/>
        </authorList>
    </citation>
    <scope>NUCLEOTIDE SEQUENCE [LARGE SCALE GENOMIC DNA]</scope>
    <source>
        <strain evidence="7">JCM 3369</strain>
    </source>
</reference>
<dbReference type="Gene3D" id="2.40.50.140">
    <property type="entry name" value="Nucleic acid-binding proteins"/>
    <property type="match status" value="1"/>
</dbReference>
<proteinExistence type="inferred from homology"/>
<dbReference type="CDD" id="cd07971">
    <property type="entry name" value="OBF_DNA_ligase_LigD"/>
    <property type="match status" value="1"/>
</dbReference>
<dbReference type="InterPro" id="IPR012340">
    <property type="entry name" value="NA-bd_OB-fold"/>
</dbReference>
<dbReference type="PANTHER" id="PTHR45674:SF4">
    <property type="entry name" value="DNA LIGASE 1"/>
    <property type="match status" value="1"/>
</dbReference>
<dbReference type="CDD" id="cd07906">
    <property type="entry name" value="Adenylation_DNA_ligase_LigD_LigC"/>
    <property type="match status" value="1"/>
</dbReference>
<gene>
    <name evidence="6" type="primary">ligD</name>
    <name evidence="6" type="ORF">ACFQKB_45135</name>
</gene>
<comment type="catalytic activity">
    <reaction evidence="4">
        <text>ATP + (deoxyribonucleotide)n-3'-hydroxyl + 5'-phospho-(deoxyribonucleotide)m = (deoxyribonucleotide)n+m + AMP + diphosphate.</text>
        <dbReference type="EC" id="6.5.1.1"/>
    </reaction>
</comment>
<dbReference type="NCBIfam" id="TIGR02779">
    <property type="entry name" value="NHEJ_ligase_lig"/>
    <property type="match status" value="1"/>
</dbReference>
<dbReference type="GO" id="GO:0016874">
    <property type="term" value="F:ligase activity"/>
    <property type="evidence" value="ECO:0007669"/>
    <property type="project" value="UniProtKB-KW"/>
</dbReference>
<evidence type="ECO:0000259" key="5">
    <source>
        <dbReference type="PROSITE" id="PS50160"/>
    </source>
</evidence>
<dbReference type="Pfam" id="PF01068">
    <property type="entry name" value="DNA_ligase_A_M"/>
    <property type="match status" value="1"/>
</dbReference>
<evidence type="ECO:0000256" key="2">
    <source>
        <dbReference type="ARBA" id="ARBA00012727"/>
    </source>
</evidence>